<dbReference type="Pfam" id="PF10539">
    <property type="entry name" value="Dev_Cell_Death"/>
    <property type="match status" value="1"/>
</dbReference>
<dbReference type="Proteomes" id="UP000504603">
    <property type="component" value="Unplaced"/>
</dbReference>
<feature type="region of interest" description="Disordered" evidence="1">
    <location>
        <begin position="140"/>
        <end position="238"/>
    </location>
</feature>
<dbReference type="OrthoDB" id="1920894at2759"/>
<feature type="compositionally biased region" description="Basic and acidic residues" evidence="1">
    <location>
        <begin position="278"/>
        <end position="301"/>
    </location>
</feature>
<proteinExistence type="predicted"/>
<dbReference type="GeneID" id="111018831"/>
<keyword evidence="3" id="KW-1185">Reference proteome</keyword>
<dbReference type="SMART" id="SM00767">
    <property type="entry name" value="DCD"/>
    <property type="match status" value="1"/>
</dbReference>
<evidence type="ECO:0000313" key="5">
    <source>
        <dbReference type="RefSeq" id="XP_022150766.1"/>
    </source>
</evidence>
<evidence type="ECO:0000259" key="2">
    <source>
        <dbReference type="PROSITE" id="PS51222"/>
    </source>
</evidence>
<evidence type="ECO:0000313" key="3">
    <source>
        <dbReference type="Proteomes" id="UP000504603"/>
    </source>
</evidence>
<evidence type="ECO:0000256" key="1">
    <source>
        <dbReference type="SAM" id="MobiDB-lite"/>
    </source>
</evidence>
<dbReference type="InterPro" id="IPR013989">
    <property type="entry name" value="Dev_and_cell_death_domain"/>
</dbReference>
<feature type="domain" description="DCD" evidence="2">
    <location>
        <begin position="312"/>
        <end position="439"/>
    </location>
</feature>
<name>A0A6J1DCH5_MOMCH</name>
<feature type="compositionally biased region" description="Basic and acidic residues" evidence="1">
    <location>
        <begin position="250"/>
        <end position="270"/>
    </location>
</feature>
<gene>
    <name evidence="4 5" type="primary">LOC111018831</name>
</gene>
<dbReference type="PANTHER" id="PTHR46444">
    <property type="entry name" value="DCD (DEVELOPMENT AND CELL DEATH) DOMAIN PROTEIN-RELATED"/>
    <property type="match status" value="1"/>
</dbReference>
<feature type="compositionally biased region" description="Basic and acidic residues" evidence="1">
    <location>
        <begin position="485"/>
        <end position="511"/>
    </location>
</feature>
<dbReference type="PROSITE" id="PS51222">
    <property type="entry name" value="DCD"/>
    <property type="match status" value="1"/>
</dbReference>
<dbReference type="AlphaFoldDB" id="A0A6J1DCH5"/>
<feature type="compositionally biased region" description="Basic and acidic residues" evidence="1">
    <location>
        <begin position="140"/>
        <end position="150"/>
    </location>
</feature>
<feature type="compositionally biased region" description="Basic and acidic residues" evidence="1">
    <location>
        <begin position="34"/>
        <end position="48"/>
    </location>
</feature>
<feature type="compositionally biased region" description="Basic residues" evidence="1">
    <location>
        <begin position="177"/>
        <end position="190"/>
    </location>
</feature>
<evidence type="ECO:0000313" key="4">
    <source>
        <dbReference type="RefSeq" id="XP_022150765.1"/>
    </source>
</evidence>
<feature type="compositionally biased region" description="Low complexity" evidence="1">
    <location>
        <begin position="163"/>
        <end position="172"/>
    </location>
</feature>
<organism evidence="3 5">
    <name type="scientific">Momordica charantia</name>
    <name type="common">Bitter gourd</name>
    <name type="synonym">Balsam pear</name>
    <dbReference type="NCBI Taxonomy" id="3673"/>
    <lineage>
        <taxon>Eukaryota</taxon>
        <taxon>Viridiplantae</taxon>
        <taxon>Streptophyta</taxon>
        <taxon>Embryophyta</taxon>
        <taxon>Tracheophyta</taxon>
        <taxon>Spermatophyta</taxon>
        <taxon>Magnoliopsida</taxon>
        <taxon>eudicotyledons</taxon>
        <taxon>Gunneridae</taxon>
        <taxon>Pentapetalae</taxon>
        <taxon>rosids</taxon>
        <taxon>fabids</taxon>
        <taxon>Cucurbitales</taxon>
        <taxon>Cucurbitaceae</taxon>
        <taxon>Momordiceae</taxon>
        <taxon>Momordica</taxon>
    </lineage>
</organism>
<dbReference type="KEGG" id="mcha:111018831"/>
<feature type="compositionally biased region" description="Basic and acidic residues" evidence="1">
    <location>
        <begin position="229"/>
        <end position="238"/>
    </location>
</feature>
<feature type="region of interest" description="Disordered" evidence="1">
    <location>
        <begin position="250"/>
        <end position="309"/>
    </location>
</feature>
<sequence length="680" mass="77989">MEQDSNLEADSTLSKCENKEVVGTPDAQEDDGHDVEPSAEHEDNRKEAVSSSEVEEDIEIKVEFPAEKLDDSKEVETPVVQEVINTCDSGNSDEKGSLLKVDDSKPGLKKNLKVLKVKRKVLKKSPAGKLLKINEAEHELEDAKKEKEVPEAQEVVESLEAGNSTENCSKSESSTKKNSKVLKVKRKIVKKSPALSLLKSKKVQGSPTVEAKRKEKKNKSVLPEIGASEENKVRDAEQLNIKEDVESCVLREGRTENSEETENGQKRISELENGCQEQKNEEKGGPSDKSKSRKNKEDDNLGKVQRKKKKNKKLGGLIFMCNEKTRSDCFYYRVMGVSAGKRDVVLAIKPGLKLFLYDIDLKLLYGIFRASSSGGMKLESKAFHGAFPAQVRFKVFKDCVPLPERSFKKAIKENYYEKNKFRPQLSDIQVRKLTRLFRPAEFHSSAAALRSPPRAHIRDRNAHVGVRDVRSRESNSKGNARNYRLSHEKDRKVSRRVEASRHREITSRDTYRSEKEYQTYGLPTERRNLDPLPRHALEPYHRDYDRDYHHRYPEPRYMDVVSTRMVRADPVYLNGEDYPVHRIDDRRPELSPPRTSRYAYDPYLSREYGAPSVDPYLPPLRRGGAHLTYPTRNYDVDTEPVRHVANSLSYYDQRRHEKRELDVIPVTSRYSFAGPSYSYR</sequence>
<accession>A0A6J1DCH5</accession>
<reference evidence="4 5" key="1">
    <citation type="submission" date="2025-04" db="UniProtKB">
        <authorList>
            <consortium name="RefSeq"/>
        </authorList>
    </citation>
    <scope>IDENTIFICATION</scope>
    <source>
        <strain evidence="4 5">OHB3-1</strain>
    </source>
</reference>
<dbReference type="RefSeq" id="XP_022150765.1">
    <property type="nucleotide sequence ID" value="XM_022295073.1"/>
</dbReference>
<feature type="region of interest" description="Disordered" evidence="1">
    <location>
        <begin position="448"/>
        <end position="511"/>
    </location>
</feature>
<dbReference type="PANTHER" id="PTHR46444:SF3">
    <property type="entry name" value="DCD (DEVELOPMENT AND CELL DEATH) DOMAIN PROTEIN"/>
    <property type="match status" value="1"/>
</dbReference>
<protein>
    <submittedName>
        <fullName evidence="4 5">Uncharacterized protein LOC111018831</fullName>
    </submittedName>
</protein>
<feature type="region of interest" description="Disordered" evidence="1">
    <location>
        <begin position="1"/>
        <end position="59"/>
    </location>
</feature>
<feature type="compositionally biased region" description="Basic and acidic residues" evidence="1">
    <location>
        <begin position="456"/>
        <end position="475"/>
    </location>
</feature>
<dbReference type="RefSeq" id="XP_022150766.1">
    <property type="nucleotide sequence ID" value="XM_022295074.1"/>
</dbReference>